<feature type="non-terminal residue" evidence="2">
    <location>
        <position position="1"/>
    </location>
</feature>
<evidence type="ECO:0000313" key="3">
    <source>
        <dbReference type="Proteomes" id="UP001529510"/>
    </source>
</evidence>
<dbReference type="Pfam" id="PF26186">
    <property type="entry name" value="NPHP4_C2_3rd"/>
    <property type="match status" value="1"/>
</dbReference>
<feature type="domain" description="NPHP4 C2-like" evidence="1">
    <location>
        <begin position="1"/>
        <end position="60"/>
    </location>
</feature>
<dbReference type="InterPro" id="IPR029775">
    <property type="entry name" value="NPHP4"/>
</dbReference>
<reference evidence="2 3" key="1">
    <citation type="submission" date="2024-05" db="EMBL/GenBank/DDBJ databases">
        <title>Genome sequencing and assembly of Indian major carp, Cirrhinus mrigala (Hamilton, 1822).</title>
        <authorList>
            <person name="Mohindra V."/>
            <person name="Chowdhury L.M."/>
            <person name="Lal K."/>
            <person name="Jena J.K."/>
        </authorList>
    </citation>
    <scope>NUCLEOTIDE SEQUENCE [LARGE SCALE GENOMIC DNA]</scope>
    <source>
        <strain evidence="2">CM1030</strain>
        <tissue evidence="2">Blood</tissue>
    </source>
</reference>
<dbReference type="PANTHER" id="PTHR31043">
    <property type="entry name" value="NEPHROCYSTIN-4"/>
    <property type="match status" value="1"/>
</dbReference>
<gene>
    <name evidence="2" type="ORF">M9458_017729</name>
</gene>
<dbReference type="Proteomes" id="UP001529510">
    <property type="component" value="Unassembled WGS sequence"/>
</dbReference>
<sequence>HMLRQGRAAVQVNHELEVITTEYLQDANFASRHDSKHSATPAINVYTTVKGILHLRLGNV</sequence>
<evidence type="ECO:0000313" key="2">
    <source>
        <dbReference type="EMBL" id="KAL0186059.1"/>
    </source>
</evidence>
<comment type="caution">
    <text evidence="2">The sequence shown here is derived from an EMBL/GenBank/DDBJ whole genome shotgun (WGS) entry which is preliminary data.</text>
</comment>
<dbReference type="EMBL" id="JAMKFB020000008">
    <property type="protein sequence ID" value="KAL0186059.1"/>
    <property type="molecule type" value="Genomic_DNA"/>
</dbReference>
<evidence type="ECO:0000259" key="1">
    <source>
        <dbReference type="Pfam" id="PF26186"/>
    </source>
</evidence>
<proteinExistence type="predicted"/>
<dbReference type="InterPro" id="IPR058765">
    <property type="entry name" value="NPHP4_C2-like"/>
</dbReference>
<accession>A0ABD0QIV7</accession>
<organism evidence="2 3">
    <name type="scientific">Cirrhinus mrigala</name>
    <name type="common">Mrigala</name>
    <dbReference type="NCBI Taxonomy" id="683832"/>
    <lineage>
        <taxon>Eukaryota</taxon>
        <taxon>Metazoa</taxon>
        <taxon>Chordata</taxon>
        <taxon>Craniata</taxon>
        <taxon>Vertebrata</taxon>
        <taxon>Euteleostomi</taxon>
        <taxon>Actinopterygii</taxon>
        <taxon>Neopterygii</taxon>
        <taxon>Teleostei</taxon>
        <taxon>Ostariophysi</taxon>
        <taxon>Cypriniformes</taxon>
        <taxon>Cyprinidae</taxon>
        <taxon>Labeoninae</taxon>
        <taxon>Labeonini</taxon>
        <taxon>Cirrhinus</taxon>
    </lineage>
</organism>
<protein>
    <recommendedName>
        <fullName evidence="1">NPHP4 C2-like domain-containing protein</fullName>
    </recommendedName>
</protein>
<keyword evidence="3" id="KW-1185">Reference proteome</keyword>
<dbReference type="AlphaFoldDB" id="A0ABD0QIV7"/>
<dbReference type="PANTHER" id="PTHR31043:SF3">
    <property type="entry name" value="NEPHROCYSTIN-4"/>
    <property type="match status" value="1"/>
</dbReference>
<name>A0ABD0QIV7_CIRMR</name>
<feature type="non-terminal residue" evidence="2">
    <location>
        <position position="60"/>
    </location>
</feature>